<accession>A0A836KUX4</accession>
<reference evidence="3" key="1">
    <citation type="journal article" date="2021" name="Microbiol. Resour. Announc.">
        <title>LGAAP: Leishmaniinae Genome Assembly and Annotation Pipeline.</title>
        <authorList>
            <person name="Almutairi H."/>
            <person name="Urbaniak M.D."/>
            <person name="Bates M.D."/>
            <person name="Jariyapan N."/>
            <person name="Kwakye-Nuako G."/>
            <person name="Thomaz-Soccol V."/>
            <person name="Al-Salem W.S."/>
            <person name="Dillon R.J."/>
            <person name="Bates P.A."/>
            <person name="Gatherer D."/>
        </authorList>
    </citation>
    <scope>NUCLEOTIDE SEQUENCE [LARGE SCALE GENOMIC DNA]</scope>
</reference>
<proteinExistence type="predicted"/>
<dbReference type="Proteomes" id="UP000673552">
    <property type="component" value="Unassembled WGS sequence"/>
</dbReference>
<evidence type="ECO:0000313" key="2">
    <source>
        <dbReference type="EMBL" id="KAG5479063.1"/>
    </source>
</evidence>
<feature type="compositionally biased region" description="Polar residues" evidence="1">
    <location>
        <begin position="154"/>
        <end position="171"/>
    </location>
</feature>
<organism evidence="2 3">
    <name type="scientific">Leishmania martiniquensis</name>
    <dbReference type="NCBI Taxonomy" id="1580590"/>
    <lineage>
        <taxon>Eukaryota</taxon>
        <taxon>Discoba</taxon>
        <taxon>Euglenozoa</taxon>
        <taxon>Kinetoplastea</taxon>
        <taxon>Metakinetoplastina</taxon>
        <taxon>Trypanosomatida</taxon>
        <taxon>Trypanosomatidae</taxon>
        <taxon>Leishmaniinae</taxon>
        <taxon>Leishmania</taxon>
    </lineage>
</organism>
<feature type="compositionally biased region" description="Pro residues" evidence="1">
    <location>
        <begin position="887"/>
        <end position="907"/>
    </location>
</feature>
<comment type="caution">
    <text evidence="2">The sequence shown here is derived from an EMBL/GenBank/DDBJ whole genome shotgun (WGS) entry which is preliminary data.</text>
</comment>
<feature type="compositionally biased region" description="Polar residues" evidence="1">
    <location>
        <begin position="1140"/>
        <end position="1157"/>
    </location>
</feature>
<feature type="region of interest" description="Disordered" evidence="1">
    <location>
        <begin position="383"/>
        <end position="423"/>
    </location>
</feature>
<protein>
    <submittedName>
        <fullName evidence="2">Uncharacterized protein</fullName>
    </submittedName>
</protein>
<keyword evidence="3" id="KW-1185">Reference proteome</keyword>
<dbReference type="RefSeq" id="XP_067178782.1">
    <property type="nucleotide sequence ID" value="XM_067320470.1"/>
</dbReference>
<feature type="region of interest" description="Disordered" evidence="1">
    <location>
        <begin position="1134"/>
        <end position="1157"/>
    </location>
</feature>
<feature type="compositionally biased region" description="Low complexity" evidence="1">
    <location>
        <begin position="138"/>
        <end position="147"/>
    </location>
</feature>
<feature type="compositionally biased region" description="Basic and acidic residues" evidence="1">
    <location>
        <begin position="85"/>
        <end position="95"/>
    </location>
</feature>
<feature type="region of interest" description="Disordered" evidence="1">
    <location>
        <begin position="842"/>
        <end position="910"/>
    </location>
</feature>
<dbReference type="AlphaFoldDB" id="A0A836KUX4"/>
<evidence type="ECO:0000256" key="1">
    <source>
        <dbReference type="SAM" id="MobiDB-lite"/>
    </source>
</evidence>
<dbReference type="OrthoDB" id="267015at2759"/>
<feature type="compositionally biased region" description="Polar residues" evidence="1">
    <location>
        <begin position="301"/>
        <end position="310"/>
    </location>
</feature>
<feature type="compositionally biased region" description="Basic and acidic residues" evidence="1">
    <location>
        <begin position="403"/>
        <end position="412"/>
    </location>
</feature>
<feature type="region of interest" description="Disordered" evidence="1">
    <location>
        <begin position="36"/>
        <end position="228"/>
    </location>
</feature>
<gene>
    <name evidence="2" type="ORF">LSCM1_02907</name>
</gene>
<sequence length="1170" mass="121207">MARIAPLFFGIPIAPPSTALHHRGGHEAARVRRHFNRKSGDDGAHLHPRAPGGGDMGDSATLRNGKPVQIEHAPLNANAQRCWPKKGDTEKKRDSPPQLSTGSLTAVPGGSLFFVPGGRRPVPPALHFEGDGDERLPSSTTGSSDSSSDADRTLMSSSSTDGASVFRQQRASAGLFPRRPSEAGELLSGGGSPRRLSGPADGIEIGSLTVATPTPQHPSSPAASVAGGTGRETAKAVSAAPSIFCTFFDEEDSSDCMSAFQGDCAPVSHGECPSSPSMAACGAPVPAAKASTRASLPHSDGPSTEATNGVATGAQADWGNPTITAGSGDSGLAQDSYYDRDRGLPLMAVGQELPETRTLPSATRSPSAVLLVTTDAAAVHHMGASQASSCAELPPRTQYDTTDGGRGRRDTPKSPTLPVSGSPALLKETSAQLSCMYGALTDYTLVPQRGVGVMGPLVVPRKSTLATHRVDSDAMHQGDAQDSDEESQVQRWRTFALVSPYSRPCILRALDGSRDGGGFYSSIVPAKETSPLHAHTNTELRSFRNRIAPRGHGVAAFAAPAGPTSTSSQTFLVSERSCTCRTDAMAFSLEAPHGGGIDTTDGPAANRDVNGGGDGSPGHSAVVVDGDEYDLFGWAIGSSLRTRHTSAASFSASSGDIGVGNKPAGIPSTVEASTATKTAVLPVATKPSSTTQTRRIDNSVRPRCSACFYMSVASAEAACPSAPEIHEDRLSASTTQALPQLRRSPSTPPGLMVTMPAVTSESSLPTSPSSTSLWSTAKYSMVPATAGIVACSAHASSVLPSGVMGGHTTSLAAGSATTVPSHILSRNDQYLSSFCRNPALSGAPGGEGSTSDSALVSPLRNMPKPTDTERPMMETNQRRLSSCVRIPVPPPFRPSPPPPLPAPPPQPEQRQKCEEAVPHFTIPFFAASSTAAAAPISAASPALASRGVTGCEGDALATVKDDVELLPTAVSVPDTGDGGASGFVTSDGYTSLSAEAQSRPAKVGQVASAHVVPADVCESDAVGDGGDHPPQNILVSAEEKQSPHQRCHRSLLERERKCHSSLRHCSERFAEGTVPSAPQESAGLPHQSSYDGRIPCFSAAVCISPTHHADSSSQPLPQYTFPWLAKATGLHSSEFEAHRSSNGKTSRTRTPCPSSRTPMQLKRLARCLGC</sequence>
<dbReference type="KEGG" id="lmat:92512982"/>
<evidence type="ECO:0000313" key="3">
    <source>
        <dbReference type="Proteomes" id="UP000673552"/>
    </source>
</evidence>
<feature type="compositionally biased region" description="Polar residues" evidence="1">
    <location>
        <begin position="209"/>
        <end position="222"/>
    </location>
</feature>
<dbReference type="GeneID" id="92512982"/>
<dbReference type="EMBL" id="JAFEUZ010000022">
    <property type="protein sequence ID" value="KAG5479063.1"/>
    <property type="molecule type" value="Genomic_DNA"/>
</dbReference>
<name>A0A836KUX4_9TRYP</name>
<reference evidence="3" key="2">
    <citation type="journal article" date="2021" name="Sci. Data">
        <title>Chromosome-scale genome sequencing, assembly and annotation of six genomes from subfamily Leishmaniinae.</title>
        <authorList>
            <person name="Almutairi H."/>
            <person name="Urbaniak M.D."/>
            <person name="Bates M.D."/>
            <person name="Jariyapan N."/>
            <person name="Kwakye-Nuako G."/>
            <person name="Thomaz Soccol V."/>
            <person name="Al-Salem W.S."/>
            <person name="Dillon R.J."/>
            <person name="Bates P.A."/>
            <person name="Gatherer D."/>
        </authorList>
    </citation>
    <scope>NUCLEOTIDE SEQUENCE [LARGE SCALE GENOMIC DNA]</scope>
</reference>
<feature type="region of interest" description="Disordered" evidence="1">
    <location>
        <begin position="292"/>
        <end position="337"/>
    </location>
</feature>